<gene>
    <name evidence="2" type="ORF">HYG81_00305</name>
</gene>
<dbReference type="OrthoDB" id="196086at2157"/>
<dbReference type="Proteomes" id="UP000510869">
    <property type="component" value="Chromosome"/>
</dbReference>
<dbReference type="GeneID" id="56141600"/>
<accession>A0A7D6CQD5</accession>
<organism evidence="2 3">
    <name type="scientific">Natrinema zhouii</name>
    <dbReference type="NCBI Taxonomy" id="1710539"/>
    <lineage>
        <taxon>Archaea</taxon>
        <taxon>Methanobacteriati</taxon>
        <taxon>Methanobacteriota</taxon>
        <taxon>Stenosarchaea group</taxon>
        <taxon>Halobacteria</taxon>
        <taxon>Halobacteriales</taxon>
        <taxon>Natrialbaceae</taxon>
        <taxon>Natrinema</taxon>
    </lineage>
</organism>
<protein>
    <submittedName>
        <fullName evidence="2">Uncharacterized protein</fullName>
    </submittedName>
</protein>
<keyword evidence="3" id="KW-1185">Reference proteome</keyword>
<dbReference type="EMBL" id="CP059154">
    <property type="protein sequence ID" value="QLK26109.1"/>
    <property type="molecule type" value="Genomic_DNA"/>
</dbReference>
<dbReference type="KEGG" id="nay:HYG81_00305"/>
<dbReference type="RefSeq" id="WP_180841288.1">
    <property type="nucleotide sequence ID" value="NZ_CP059154.1"/>
</dbReference>
<sequence length="84" mass="9015">MSDREDVQNSGHKSVVERGEAYDHAEHGRVKITGIWKGVQQVDAARNADETGVIVVRYSSEQTGGAGGVDALTDTLDEFLAAIE</sequence>
<evidence type="ECO:0000313" key="2">
    <source>
        <dbReference type="EMBL" id="QLK26109.1"/>
    </source>
</evidence>
<reference evidence="2 3" key="1">
    <citation type="submission" date="2020-07" db="EMBL/GenBank/DDBJ databases">
        <title>Natrinema (YPL30) sp. nov. and Haloterrigena xxxxxx (YPL8) sp. nov., isolated from a salt mine.</title>
        <authorList>
            <person name="Cui H."/>
        </authorList>
    </citation>
    <scope>NUCLEOTIDE SEQUENCE [LARGE SCALE GENOMIC DNA]</scope>
    <source>
        <strain evidence="2 3">YPL13</strain>
    </source>
</reference>
<evidence type="ECO:0000256" key="1">
    <source>
        <dbReference type="SAM" id="MobiDB-lite"/>
    </source>
</evidence>
<feature type="compositionally biased region" description="Basic and acidic residues" evidence="1">
    <location>
        <begin position="14"/>
        <end position="23"/>
    </location>
</feature>
<name>A0A7D6CQD5_9EURY</name>
<proteinExistence type="predicted"/>
<dbReference type="AlphaFoldDB" id="A0A7D6CQD5"/>
<feature type="region of interest" description="Disordered" evidence="1">
    <location>
        <begin position="1"/>
        <end position="23"/>
    </location>
</feature>
<evidence type="ECO:0000313" key="3">
    <source>
        <dbReference type="Proteomes" id="UP000510869"/>
    </source>
</evidence>